<accession>A0A518G5E6</accession>
<feature type="chain" id="PRO_5021784085" description="DUF1571 domain-containing protein" evidence="1">
    <location>
        <begin position="28"/>
        <end position="296"/>
    </location>
</feature>
<organism evidence="2 3">
    <name type="scientific">Aureliella helgolandensis</name>
    <dbReference type="NCBI Taxonomy" id="2527968"/>
    <lineage>
        <taxon>Bacteria</taxon>
        <taxon>Pseudomonadati</taxon>
        <taxon>Planctomycetota</taxon>
        <taxon>Planctomycetia</taxon>
        <taxon>Pirellulales</taxon>
        <taxon>Pirellulaceae</taxon>
        <taxon>Aureliella</taxon>
    </lineage>
</organism>
<dbReference type="Pfam" id="PF07608">
    <property type="entry name" value="DUF1571"/>
    <property type="match status" value="1"/>
</dbReference>
<gene>
    <name evidence="2" type="ORF">Q31a_21130</name>
</gene>
<dbReference type="KEGG" id="ahel:Q31a_21130"/>
<dbReference type="InterPro" id="IPR011465">
    <property type="entry name" value="DUF1571"/>
</dbReference>
<keyword evidence="1" id="KW-0732">Signal</keyword>
<dbReference type="RefSeq" id="WP_145077001.1">
    <property type="nucleotide sequence ID" value="NZ_CP036298.1"/>
</dbReference>
<evidence type="ECO:0000256" key="1">
    <source>
        <dbReference type="SAM" id="SignalP"/>
    </source>
</evidence>
<sequence length="296" mass="33353" precursor="true">MRPVDRRNFLSISALLGGSVLSNQLLAQEPPASTPSEPVYRVSKNVELGRQQPDEAEHPLDPALKIAYSSLKNIQSSIHDYTAIVIKREQIGGTLGDYEYMGVKVRNRKMQNGQIVTPFSVYTAFLKPAAVKGREAIYIENQNDGKLVAHEGGMKGRFLPTVDLDPHGLMAMRGQRYPITDLGIENLVVKLIEKGERDRQRDECVVEFLKGAKVGGRECTVLSVKHPVPRPYFDFCHAQIFIDNELNIPVRYSAHTWPTTPGGEPQLLEEYTYQNIKLNVGLDDIDFDRNNPKYKF</sequence>
<dbReference type="Proteomes" id="UP000318017">
    <property type="component" value="Chromosome"/>
</dbReference>
<dbReference type="OrthoDB" id="5456309at2"/>
<evidence type="ECO:0000313" key="2">
    <source>
        <dbReference type="EMBL" id="QDV23808.1"/>
    </source>
</evidence>
<dbReference type="EMBL" id="CP036298">
    <property type="protein sequence ID" value="QDV23808.1"/>
    <property type="molecule type" value="Genomic_DNA"/>
</dbReference>
<evidence type="ECO:0008006" key="4">
    <source>
        <dbReference type="Google" id="ProtNLM"/>
    </source>
</evidence>
<proteinExistence type="predicted"/>
<keyword evidence="3" id="KW-1185">Reference proteome</keyword>
<name>A0A518G5E6_9BACT</name>
<reference evidence="2 3" key="1">
    <citation type="submission" date="2019-02" db="EMBL/GenBank/DDBJ databases">
        <title>Deep-cultivation of Planctomycetes and their phenomic and genomic characterization uncovers novel biology.</title>
        <authorList>
            <person name="Wiegand S."/>
            <person name="Jogler M."/>
            <person name="Boedeker C."/>
            <person name="Pinto D."/>
            <person name="Vollmers J."/>
            <person name="Rivas-Marin E."/>
            <person name="Kohn T."/>
            <person name="Peeters S.H."/>
            <person name="Heuer A."/>
            <person name="Rast P."/>
            <person name="Oberbeckmann S."/>
            <person name="Bunk B."/>
            <person name="Jeske O."/>
            <person name="Meyerdierks A."/>
            <person name="Storesund J.E."/>
            <person name="Kallscheuer N."/>
            <person name="Luecker S."/>
            <person name="Lage O.M."/>
            <person name="Pohl T."/>
            <person name="Merkel B.J."/>
            <person name="Hornburger P."/>
            <person name="Mueller R.-W."/>
            <person name="Bruemmer F."/>
            <person name="Labrenz M."/>
            <person name="Spormann A.M."/>
            <person name="Op den Camp H."/>
            <person name="Overmann J."/>
            <person name="Amann R."/>
            <person name="Jetten M.S.M."/>
            <person name="Mascher T."/>
            <person name="Medema M.H."/>
            <person name="Devos D.P."/>
            <person name="Kaster A.-K."/>
            <person name="Ovreas L."/>
            <person name="Rohde M."/>
            <person name="Galperin M.Y."/>
            <person name="Jogler C."/>
        </authorList>
    </citation>
    <scope>NUCLEOTIDE SEQUENCE [LARGE SCALE GENOMIC DNA]</scope>
    <source>
        <strain evidence="2 3">Q31a</strain>
    </source>
</reference>
<evidence type="ECO:0000313" key="3">
    <source>
        <dbReference type="Proteomes" id="UP000318017"/>
    </source>
</evidence>
<dbReference type="AlphaFoldDB" id="A0A518G5E6"/>
<protein>
    <recommendedName>
        <fullName evidence="4">DUF1571 domain-containing protein</fullName>
    </recommendedName>
</protein>
<feature type="signal peptide" evidence="1">
    <location>
        <begin position="1"/>
        <end position="27"/>
    </location>
</feature>